<gene>
    <name evidence="1" type="ORF">QNI29_19070</name>
</gene>
<dbReference type="EMBL" id="CP126446">
    <property type="protein sequence ID" value="WIF97801.1"/>
    <property type="molecule type" value="Genomic_DNA"/>
</dbReference>
<evidence type="ECO:0000313" key="2">
    <source>
        <dbReference type="Proteomes" id="UP001236652"/>
    </source>
</evidence>
<sequence length="149" mass="17227">MIVLYKGEYYGFFDIAKAVAGKLIDSAENTQQELHIRFILYKRFFNLTVYKGGMKVSNINKFRGLISEQGLEEGQNQDGSHFFRTEHKMENDGSIVLAVAFDSNEDMVDVFGFDVANFTDPLKKESLHKLLNEVNRVLDLTRFMRKMLE</sequence>
<accession>A0ABY8UYG0</accession>
<protein>
    <submittedName>
        <fullName evidence="1">Uncharacterized protein</fullName>
    </submittedName>
</protein>
<reference evidence="1 2" key="1">
    <citation type="submission" date="2023-05" db="EMBL/GenBank/DDBJ databases">
        <title>Comparative genomics reveals the evidence of polycyclic aromatic hydrocarbons degradation in moderately halophilic genus Pontibacillus.</title>
        <authorList>
            <person name="Yang H."/>
            <person name="Qian Z."/>
        </authorList>
    </citation>
    <scope>NUCLEOTIDE SEQUENCE [LARGE SCALE GENOMIC DNA]</scope>
    <source>
        <strain evidence="2">HN14</strain>
    </source>
</reference>
<organism evidence="1 2">
    <name type="scientific">Pontibacillus chungwhensis</name>
    <dbReference type="NCBI Taxonomy" id="265426"/>
    <lineage>
        <taxon>Bacteria</taxon>
        <taxon>Bacillati</taxon>
        <taxon>Bacillota</taxon>
        <taxon>Bacilli</taxon>
        <taxon>Bacillales</taxon>
        <taxon>Bacillaceae</taxon>
        <taxon>Pontibacillus</taxon>
    </lineage>
</organism>
<proteinExistence type="predicted"/>
<dbReference type="RefSeq" id="WP_231417814.1">
    <property type="nucleotide sequence ID" value="NZ_CP126446.1"/>
</dbReference>
<name>A0ABY8UYG0_9BACI</name>
<keyword evidence="2" id="KW-1185">Reference proteome</keyword>
<evidence type="ECO:0000313" key="1">
    <source>
        <dbReference type="EMBL" id="WIF97801.1"/>
    </source>
</evidence>
<dbReference type="Proteomes" id="UP001236652">
    <property type="component" value="Chromosome"/>
</dbReference>